<name>A0ACB4ULX6_9ACTN</name>
<evidence type="ECO:0000313" key="2">
    <source>
        <dbReference type="Proteomes" id="UP000053711"/>
    </source>
</evidence>
<evidence type="ECO:0000313" key="1">
    <source>
        <dbReference type="EMBL" id="ERF63610.1"/>
    </source>
</evidence>
<comment type="caution">
    <text evidence="1">The sequence shown here is derived from an EMBL/GenBank/DDBJ whole genome shotgun (WGS) entry which is preliminary data.</text>
</comment>
<protein>
    <submittedName>
        <fullName evidence="1">Uncharacterized protein</fullName>
    </submittedName>
</protein>
<proteinExistence type="predicted"/>
<sequence>MNQQSELAQAKKKLCALKKGGDQAEIDRVNRRIDETNANIAKEQDKLDAAKQAVENWGKASKQADDQAYDAKAELVQAQAQLSTDNKRIAELKDALADLDSQIAADKDARDKILDDIAAQESRAAEANERIAKLQAHIADIAADIKAQEQLRDEVQRQLEAADEPSSKVAKAETELHDASAALKAAENKVTTDEEAILKAEAIVKGREAALNAAQGKTGNCTADEQKPSEDKKDDLAKKVVISTDKGSAVTATTVSNGTTTHVAAPALPSTGV</sequence>
<reference evidence="1 2" key="1">
    <citation type="journal article" date="2013" name="BMC Genomics">
        <title>Comparative genomics reveals distinct host-interacting traits of three major human-associated propionibacteria.</title>
        <authorList>
            <person name="Mak T.N."/>
            <person name="Schmid M."/>
            <person name="Brzuszkiewicz E."/>
            <person name="Zeng G."/>
            <person name="Meyer R."/>
            <person name="Sfanos K.S."/>
            <person name="Brinkmann V."/>
            <person name="Meyer T.F."/>
            <person name="Bruggemann H."/>
        </authorList>
    </citation>
    <scope>NUCLEOTIDE SEQUENCE [LARGE SCALE GENOMIC DNA]</scope>
    <source>
        <strain evidence="1 2">TM11</strain>
    </source>
</reference>
<organism evidence="1 2">
    <name type="scientific">Cutibacterium granulosum TM11</name>
    <dbReference type="NCBI Taxonomy" id="1292373"/>
    <lineage>
        <taxon>Bacteria</taxon>
        <taxon>Bacillati</taxon>
        <taxon>Actinomycetota</taxon>
        <taxon>Actinomycetes</taxon>
        <taxon>Propionibacteriales</taxon>
        <taxon>Propionibacteriaceae</taxon>
        <taxon>Cutibacterium</taxon>
    </lineage>
</organism>
<dbReference type="EMBL" id="AOST01000075">
    <property type="protein sequence ID" value="ERF63610.1"/>
    <property type="molecule type" value="Genomic_DNA"/>
</dbReference>
<keyword evidence="2" id="KW-1185">Reference proteome</keyword>
<dbReference type="Proteomes" id="UP000053711">
    <property type="component" value="Unassembled WGS sequence"/>
</dbReference>
<accession>A0ACB4ULX6</accession>
<gene>
    <name evidence="1" type="ORF">H640_08364</name>
</gene>